<feature type="domain" description="Glycoside hydrolase family 2 immunoglobulin-like beta-sandwich" evidence="4">
    <location>
        <begin position="160"/>
        <end position="250"/>
    </location>
</feature>
<dbReference type="InterPro" id="IPR023232">
    <property type="entry name" value="Glyco_hydro_2_AS"/>
</dbReference>
<dbReference type="InterPro" id="IPR040605">
    <property type="entry name" value="Glyco_hydro2_dom5"/>
</dbReference>
<reference evidence="8" key="1">
    <citation type="submission" date="2020-10" db="EMBL/GenBank/DDBJ databases">
        <authorList>
            <person name="Gilroy R."/>
        </authorList>
    </citation>
    <scope>NUCLEOTIDE SEQUENCE</scope>
    <source>
        <strain evidence="8">CHK157-1446</strain>
    </source>
</reference>
<evidence type="ECO:0000259" key="7">
    <source>
        <dbReference type="Pfam" id="PF18565"/>
    </source>
</evidence>
<proteinExistence type="inferred from homology"/>
<protein>
    <submittedName>
        <fullName evidence="8">DUF4982 domain-containing protein</fullName>
    </submittedName>
</protein>
<evidence type="ECO:0000256" key="3">
    <source>
        <dbReference type="ARBA" id="ARBA00023295"/>
    </source>
</evidence>
<keyword evidence="2" id="KW-0378">Hydrolase</keyword>
<evidence type="ECO:0000259" key="4">
    <source>
        <dbReference type="Pfam" id="PF00703"/>
    </source>
</evidence>
<dbReference type="Gene3D" id="2.60.40.10">
    <property type="entry name" value="Immunoglobulins"/>
    <property type="match status" value="3"/>
</dbReference>
<dbReference type="GO" id="GO:0005975">
    <property type="term" value="P:carbohydrate metabolic process"/>
    <property type="evidence" value="ECO:0007669"/>
    <property type="project" value="InterPro"/>
</dbReference>
<dbReference type="Pfam" id="PF02836">
    <property type="entry name" value="Glyco_hydro_2_C"/>
    <property type="match status" value="1"/>
</dbReference>
<dbReference type="Pfam" id="PF16355">
    <property type="entry name" value="DUF4982"/>
    <property type="match status" value="1"/>
</dbReference>
<dbReference type="PROSITE" id="PS00608">
    <property type="entry name" value="GLYCOSYL_HYDROL_F2_2"/>
    <property type="match status" value="1"/>
</dbReference>
<dbReference type="InterPro" id="IPR006101">
    <property type="entry name" value="Glyco_hydro_2"/>
</dbReference>
<sequence>MKKTLFNDGWSFALVKVGEHPEKCDYKPVDIPHDWLIHDTRNLYADGDGFYKKKFVLDDVKNSVYIVRFDGVYMDCEIFLNGEKIFEWKYGYTSFDVTLENAVEGENELEVIVHHKSPNTRWYSGAGIFRNVHLSASGKNRILPDGVYFCAEKRGDAWMVNIDTEVTGEDGKRAKILHTLCDADGKKACVCEAECELTDEKSGENCVCACFEIKNPHLWDVDDPYLYTLKTELTVDGDAVYEVCQRVGFKTAEFSCDKGFFLNGRPLKIHGACMHHDMGALGAAVNKNAIRRQLKKAQAMGVNSIRTSHNPPAPELMDLADEMGILIDSEAFDMWELKKTEYDYARFFPEWHQKDVKSWIRRDRNHVSVIMWSIGNEIYDTHASRRGEETACRLKSLVKLYDYRNTRPVTIGSNYMYGQGAQNCAEHMDTVGYNYAERLYDEHHKAHPEWIIYGSETGSTIQSRGVYHFPASKMTSTHDDHQCSSLMNCATGWGSPSVEYNITQDRIREFCLGQYIWTVWDYIGEPTPYWTKNSYFGQIDTAGFEKDSYYAYKAEWAGKDAQPFVHLFPYWDFNEGQLIDIFIYSNCAKTELIVNGRSMGVHVHDHTGGAELSGRWQAEYHKGYIQAVGYDENGKELCRQTRRSFGDAAKISLTPDKCELRADGSDLVFVEVCMLDSDGNIVENDRSRVNISVSGAGRLVGVDNGDSTDYGQYHESQRKLFGGRLMAIVAAKDCEGDVYVRASSEGLRDCEIKLRAVHAELESGVCHSFENTPTCPLVREVPARKIELSVSERRLTPKSRECVIKAEILPANSTYTLDDVGFKAVTDSGVETPAAKIVRNEKEGKITLVPVADGQYRLRAYCKNGTEYEEVISELEMSNEGFGKACFDPYKKQVCASLYTRAGSPLQNVFEGGVQTPSGCDSVIEFDNVEFGAAGSDEITVGLYLNSAEKIPFEIEDDSGFAESFVFDLPPWWNHYQYKTYKLKRKLTGRRNLRFVFHMRVAFQGFEFARGTNLNEPIPATKNSRIYGDSFLVCPDGIKNIGNNVTIEFDGLEFGEKGADEVIICGMTRNKNDTLHLKFSDGESVQSATVEFSGSMQPEAKRFKLPHVSGKKDLSLIFLPGCDFDLYSIEFI</sequence>
<dbReference type="PANTHER" id="PTHR42732:SF1">
    <property type="entry name" value="BETA-MANNOSIDASE"/>
    <property type="match status" value="1"/>
</dbReference>
<dbReference type="EMBL" id="DVIR01000002">
    <property type="protein sequence ID" value="HIS23828.1"/>
    <property type="molecule type" value="Genomic_DNA"/>
</dbReference>
<feature type="domain" description="Glycoside hydrolase family 2" evidence="7">
    <location>
        <begin position="651"/>
        <end position="752"/>
    </location>
</feature>
<dbReference type="Gene3D" id="3.20.20.80">
    <property type="entry name" value="Glycosidases"/>
    <property type="match status" value="1"/>
</dbReference>
<evidence type="ECO:0000313" key="8">
    <source>
        <dbReference type="EMBL" id="HIS23828.1"/>
    </source>
</evidence>
<gene>
    <name evidence="8" type="ORF">IAD01_00255</name>
</gene>
<feature type="domain" description="Glycoside hydrolase family 2 catalytic" evidence="5">
    <location>
        <begin position="257"/>
        <end position="443"/>
    </location>
</feature>
<reference evidence="8" key="2">
    <citation type="journal article" date="2021" name="PeerJ">
        <title>Extensive microbial diversity within the chicken gut microbiome revealed by metagenomics and culture.</title>
        <authorList>
            <person name="Gilroy R."/>
            <person name="Ravi A."/>
            <person name="Getino M."/>
            <person name="Pursley I."/>
            <person name="Horton D.L."/>
            <person name="Alikhan N.F."/>
            <person name="Baker D."/>
            <person name="Gharbi K."/>
            <person name="Hall N."/>
            <person name="Watson M."/>
            <person name="Adriaenssens E.M."/>
            <person name="Foster-Nyarko E."/>
            <person name="Jarju S."/>
            <person name="Secka A."/>
            <person name="Antonio M."/>
            <person name="Oren A."/>
            <person name="Chaudhuri R.R."/>
            <person name="La Ragione R."/>
            <person name="Hildebrand F."/>
            <person name="Pallen M.J."/>
        </authorList>
    </citation>
    <scope>NUCLEOTIDE SEQUENCE</scope>
    <source>
        <strain evidence="8">CHK157-1446</strain>
    </source>
</reference>
<evidence type="ECO:0000256" key="2">
    <source>
        <dbReference type="ARBA" id="ARBA00022801"/>
    </source>
</evidence>
<comment type="caution">
    <text evidence="8">The sequence shown here is derived from an EMBL/GenBank/DDBJ whole genome shotgun (WGS) entry which is preliminary data.</text>
</comment>
<dbReference type="InterPro" id="IPR006103">
    <property type="entry name" value="Glyco_hydro_2_cat"/>
</dbReference>
<dbReference type="Pfam" id="PF18565">
    <property type="entry name" value="Glyco_hydro2_C5"/>
    <property type="match status" value="1"/>
</dbReference>
<dbReference type="PRINTS" id="PR00132">
    <property type="entry name" value="GLHYDRLASE2"/>
</dbReference>
<dbReference type="InterPro" id="IPR036156">
    <property type="entry name" value="Beta-gal/glucu_dom_sf"/>
</dbReference>
<evidence type="ECO:0000259" key="5">
    <source>
        <dbReference type="Pfam" id="PF02836"/>
    </source>
</evidence>
<dbReference type="InterPro" id="IPR008979">
    <property type="entry name" value="Galactose-bd-like_sf"/>
</dbReference>
<dbReference type="InterPro" id="IPR032311">
    <property type="entry name" value="DUF4982"/>
</dbReference>
<dbReference type="SUPFAM" id="SSF49303">
    <property type="entry name" value="beta-Galactosidase/glucuronidase domain"/>
    <property type="match status" value="1"/>
</dbReference>
<dbReference type="SUPFAM" id="SSF51445">
    <property type="entry name" value="(Trans)glycosidases"/>
    <property type="match status" value="1"/>
</dbReference>
<evidence type="ECO:0000256" key="1">
    <source>
        <dbReference type="ARBA" id="ARBA00007401"/>
    </source>
</evidence>
<name>A0A9D1ELW4_9FIRM</name>
<accession>A0A9D1ELW4</accession>
<dbReference type="Proteomes" id="UP000823982">
    <property type="component" value="Unassembled WGS sequence"/>
</dbReference>
<dbReference type="InterPro" id="IPR017853">
    <property type="entry name" value="GH"/>
</dbReference>
<organism evidence="8 9">
    <name type="scientific">Candidatus Faeciplasma gallinarum</name>
    <dbReference type="NCBI Taxonomy" id="2840799"/>
    <lineage>
        <taxon>Bacteria</taxon>
        <taxon>Bacillati</taxon>
        <taxon>Bacillota</taxon>
        <taxon>Clostridia</taxon>
        <taxon>Eubacteriales</taxon>
        <taxon>Oscillospiraceae</taxon>
        <taxon>Oscillospiraceae incertae sedis</taxon>
        <taxon>Candidatus Faeciplasma</taxon>
    </lineage>
</organism>
<evidence type="ECO:0000259" key="6">
    <source>
        <dbReference type="Pfam" id="PF16355"/>
    </source>
</evidence>
<dbReference type="InterPro" id="IPR013783">
    <property type="entry name" value="Ig-like_fold"/>
</dbReference>
<keyword evidence="3" id="KW-0326">Glycosidase</keyword>
<feature type="domain" description="DUF4982" evidence="6">
    <location>
        <begin position="576"/>
        <end position="637"/>
    </location>
</feature>
<dbReference type="AlphaFoldDB" id="A0A9D1ELW4"/>
<dbReference type="PANTHER" id="PTHR42732">
    <property type="entry name" value="BETA-GALACTOSIDASE"/>
    <property type="match status" value="1"/>
</dbReference>
<dbReference type="InterPro" id="IPR006102">
    <property type="entry name" value="Ig-like_GH2"/>
</dbReference>
<dbReference type="InterPro" id="IPR051913">
    <property type="entry name" value="GH2_Domain-Containing"/>
</dbReference>
<comment type="similarity">
    <text evidence="1">Belongs to the glycosyl hydrolase 2 family.</text>
</comment>
<dbReference type="Pfam" id="PF00703">
    <property type="entry name" value="Glyco_hydro_2"/>
    <property type="match status" value="1"/>
</dbReference>
<evidence type="ECO:0000313" key="9">
    <source>
        <dbReference type="Proteomes" id="UP000823982"/>
    </source>
</evidence>
<dbReference type="GO" id="GO:0004553">
    <property type="term" value="F:hydrolase activity, hydrolyzing O-glycosyl compounds"/>
    <property type="evidence" value="ECO:0007669"/>
    <property type="project" value="InterPro"/>
</dbReference>
<dbReference type="SUPFAM" id="SSF49785">
    <property type="entry name" value="Galactose-binding domain-like"/>
    <property type="match status" value="1"/>
</dbReference>
<dbReference type="Gene3D" id="2.60.120.260">
    <property type="entry name" value="Galactose-binding domain-like"/>
    <property type="match status" value="1"/>
</dbReference>